<feature type="non-terminal residue" evidence="1">
    <location>
        <position position="77"/>
    </location>
</feature>
<keyword evidence="2" id="KW-1185">Reference proteome</keyword>
<gene>
    <name evidence="1" type="ORF">JI435_085200</name>
</gene>
<dbReference type="AlphaFoldDB" id="A0A7U2I0T6"/>
<sequence length="77" mass="8647">AYDVRTTLFVSFKILSHLFFSKDVASVRTTRTAASDPSLQSFRTPDVHAEYESLYGIYAQDAAPDLRTGEKADGRRM</sequence>
<name>A0A7U2I0T6_PHANO</name>
<evidence type="ECO:0000313" key="1">
    <source>
        <dbReference type="EMBL" id="QRC97708.1"/>
    </source>
</evidence>
<proteinExistence type="predicted"/>
<reference evidence="2" key="1">
    <citation type="journal article" date="2021" name="BMC Genomics">
        <title>Chromosome-level genome assembly and manually-curated proteome of model necrotroph Parastagonospora nodorum Sn15 reveals a genome-wide trove of candidate effector homologs, and redundancy of virulence-related functions within an accessory chromosome.</title>
        <authorList>
            <person name="Bertazzoni S."/>
            <person name="Jones D.A.B."/>
            <person name="Phan H.T."/>
            <person name="Tan K.-C."/>
            <person name="Hane J.K."/>
        </authorList>
    </citation>
    <scope>NUCLEOTIDE SEQUENCE [LARGE SCALE GENOMIC DNA]</scope>
    <source>
        <strain evidence="2">SN15 / ATCC MYA-4574 / FGSC 10173)</strain>
    </source>
</reference>
<dbReference type="VEuPathDB" id="FungiDB:JI435_085200"/>
<evidence type="ECO:0000313" key="2">
    <source>
        <dbReference type="Proteomes" id="UP000663193"/>
    </source>
</evidence>
<organism evidence="1 2">
    <name type="scientific">Phaeosphaeria nodorum (strain SN15 / ATCC MYA-4574 / FGSC 10173)</name>
    <name type="common">Glume blotch fungus</name>
    <name type="synonym">Parastagonospora nodorum</name>
    <dbReference type="NCBI Taxonomy" id="321614"/>
    <lineage>
        <taxon>Eukaryota</taxon>
        <taxon>Fungi</taxon>
        <taxon>Dikarya</taxon>
        <taxon>Ascomycota</taxon>
        <taxon>Pezizomycotina</taxon>
        <taxon>Dothideomycetes</taxon>
        <taxon>Pleosporomycetidae</taxon>
        <taxon>Pleosporales</taxon>
        <taxon>Pleosporineae</taxon>
        <taxon>Phaeosphaeriaceae</taxon>
        <taxon>Parastagonospora</taxon>
    </lineage>
</organism>
<accession>A0A7U2I0T6</accession>
<dbReference type="Proteomes" id="UP000663193">
    <property type="component" value="Chromosome 7"/>
</dbReference>
<protein>
    <submittedName>
        <fullName evidence="1">Uncharacterized protein</fullName>
    </submittedName>
</protein>
<dbReference type="EMBL" id="CP069029">
    <property type="protein sequence ID" value="QRC97708.1"/>
    <property type="molecule type" value="Genomic_DNA"/>
</dbReference>